<accession>A0A2G6PEV5</accession>
<dbReference type="AlphaFoldDB" id="A0A2G6PEV5"/>
<gene>
    <name evidence="2" type="ORF">CSA09_03270</name>
</gene>
<feature type="region of interest" description="Disordered" evidence="1">
    <location>
        <begin position="1"/>
        <end position="25"/>
    </location>
</feature>
<dbReference type="Proteomes" id="UP000229278">
    <property type="component" value="Unassembled WGS sequence"/>
</dbReference>
<protein>
    <submittedName>
        <fullName evidence="2">Uncharacterized protein</fullName>
    </submittedName>
</protein>
<sequence>MPFYPARQDRFGSSSPWLEPKRESRRTLGTTVNGTVWRDYPITWQDGFANAWWFGAKVFYATVNNSITFDHARGQSGVQANNGNIAQTL</sequence>
<evidence type="ECO:0000256" key="1">
    <source>
        <dbReference type="SAM" id="MobiDB-lite"/>
    </source>
</evidence>
<comment type="caution">
    <text evidence="2">The sequence shown here is derived from an EMBL/GenBank/DDBJ whole genome shotgun (WGS) entry which is preliminary data.</text>
</comment>
<reference evidence="2 3" key="1">
    <citation type="submission" date="2017-10" db="EMBL/GenBank/DDBJ databases">
        <title>Novel microbial diversity and functional potential in the marine mammal oral microbiome.</title>
        <authorList>
            <person name="Dudek N.K."/>
            <person name="Sun C.L."/>
            <person name="Burstein D."/>
            <person name="Kantor R.S."/>
            <person name="Aliaga Goltsman D.S."/>
            <person name="Bik E.M."/>
            <person name="Thomas B.C."/>
            <person name="Banfield J.F."/>
            <person name="Relman D.A."/>
        </authorList>
    </citation>
    <scope>NUCLEOTIDE SEQUENCE [LARGE SCALE GENOMIC DNA]</scope>
    <source>
        <strain evidence="2">DOLJORAL78_50_517</strain>
    </source>
</reference>
<evidence type="ECO:0000313" key="3">
    <source>
        <dbReference type="Proteomes" id="UP000229278"/>
    </source>
</evidence>
<evidence type="ECO:0000313" key="2">
    <source>
        <dbReference type="EMBL" id="PIE83101.1"/>
    </source>
</evidence>
<dbReference type="EMBL" id="PDTV01000007">
    <property type="protein sequence ID" value="PIE83101.1"/>
    <property type="molecule type" value="Genomic_DNA"/>
</dbReference>
<name>A0A2G6PEV5_9GAMM</name>
<organism evidence="2 3">
    <name type="scientific">Candidatus Contendibacter odensensis</name>
    <dbReference type="NCBI Taxonomy" id="1400860"/>
    <lineage>
        <taxon>Bacteria</taxon>
        <taxon>Pseudomonadati</taxon>
        <taxon>Pseudomonadota</taxon>
        <taxon>Gammaproteobacteria</taxon>
        <taxon>Candidatus Competibacteraceae</taxon>
        <taxon>Candidatus Contendibacter</taxon>
    </lineage>
</organism>
<proteinExistence type="predicted"/>